<feature type="transmembrane region" description="Helical" evidence="6">
    <location>
        <begin position="354"/>
        <end position="375"/>
    </location>
</feature>
<feature type="transmembrane region" description="Helical" evidence="6">
    <location>
        <begin position="399"/>
        <end position="416"/>
    </location>
</feature>
<feature type="domain" description="MacB-like periplasmic core" evidence="8">
    <location>
        <begin position="29"/>
        <end position="233"/>
    </location>
</feature>
<dbReference type="PANTHER" id="PTHR30287:SF1">
    <property type="entry name" value="INNER MEMBRANE PROTEIN"/>
    <property type="match status" value="1"/>
</dbReference>
<feature type="transmembrane region" description="Helical" evidence="6">
    <location>
        <begin position="711"/>
        <end position="733"/>
    </location>
</feature>
<proteinExistence type="predicted"/>
<keyword evidence="2" id="KW-1003">Cell membrane</keyword>
<accession>A0ABV2B604</accession>
<evidence type="ECO:0000256" key="6">
    <source>
        <dbReference type="SAM" id="Phobius"/>
    </source>
</evidence>
<evidence type="ECO:0000256" key="2">
    <source>
        <dbReference type="ARBA" id="ARBA00022475"/>
    </source>
</evidence>
<dbReference type="Pfam" id="PF12704">
    <property type="entry name" value="MacB_PCD"/>
    <property type="match status" value="1"/>
</dbReference>
<keyword evidence="10" id="KW-1185">Reference proteome</keyword>
<evidence type="ECO:0000256" key="5">
    <source>
        <dbReference type="ARBA" id="ARBA00023136"/>
    </source>
</evidence>
<name>A0ABV2B604_9GAMM</name>
<dbReference type="RefSeq" id="WP_353113523.1">
    <property type="nucleotide sequence ID" value="NZ_APND01000008.1"/>
</dbReference>
<evidence type="ECO:0000259" key="8">
    <source>
        <dbReference type="Pfam" id="PF12704"/>
    </source>
</evidence>
<organism evidence="9 10">
    <name type="scientific">Salinisphaera dokdonensis CL-ES53</name>
    <dbReference type="NCBI Taxonomy" id="1304272"/>
    <lineage>
        <taxon>Bacteria</taxon>
        <taxon>Pseudomonadati</taxon>
        <taxon>Pseudomonadota</taxon>
        <taxon>Gammaproteobacteria</taxon>
        <taxon>Salinisphaerales</taxon>
        <taxon>Salinisphaeraceae</taxon>
        <taxon>Salinisphaera</taxon>
    </lineage>
</organism>
<sequence length="839" mass="89313">MKTDRTSAMRLAWRQLGRSRRDGAGWILLIALVVAVAAVGAVSQMTDRVRSAMVRQGAATLAADLKLDLRAPLDDERARQLDAAGVQHHAVTVFPSVVSRDDEITLVSVKAVEDSYPMRGTVTLRRGAPGSPTEVVSDAPDPGTAWVAQRILDAQQLEVGDELALGDTRLTIAAVLAVEPDRGNGFANIAPRVLIHQADVAATGLLGPGSRASYAELIAGTPDAVSALRAELEPELQAGERLQTPAESNRALSRALERADVFLDLAALVAVVLAGVAIALTARQHAESRLDEIALLKTLGAARGLIARLLAWQLVFVGVIGIGLGLAVAGLAQLGISRFIARAFEIELPGASWLALWPAAATGAILLAGFAWPALSQARATPPARVLARSLAEHGSRTRLIYAAALVNVIALAAAATRDLTLTAWVVAATVGGTALLWGAALLLLAGVERLRQRLGHRTGPGLRLGLAALSRRRNASALQIVAFGIGLTMLFMLVIVRGDLLAGWQADIAADAPNRFLINITREQQPQVADRLESAGLDADFYPLVRGRLTAVDGTHIEDNAELAEQAGELTRRELNLSWIDDLKNDNRIVAGQWFEESKPDEPKMSIDTSVAERLDVGVGDSLTFDITGTPITATVESIREIDWSSLQANFYVLFSPGVLDEFAATYITSLYVPADAHGTIATLVREFSNISVIDIAAILDQLTTLIDRLSVAIELVFGFTLAAGLVVLLAAMQASRAERLREAALLRALGARSRWLRQATVAECLLIGLCASLMAAVIAQTTSVVLAVWVFDLDYAWRPHLWLIAIGVATAVIAVSGLLSLRDVLRQPAWASLRAAD</sequence>
<keyword evidence="4 6" id="KW-1133">Transmembrane helix</keyword>
<dbReference type="InterPro" id="IPR003838">
    <property type="entry name" value="ABC3_permease_C"/>
</dbReference>
<dbReference type="Proteomes" id="UP001460888">
    <property type="component" value="Unassembled WGS sequence"/>
</dbReference>
<feature type="transmembrane region" description="Helical" evidence="6">
    <location>
        <begin position="766"/>
        <end position="791"/>
    </location>
</feature>
<reference evidence="9 10" key="1">
    <citation type="submission" date="2013-03" db="EMBL/GenBank/DDBJ databases">
        <title>Salinisphaera dokdonensis CL-ES53 Genome Sequencing.</title>
        <authorList>
            <person name="Li C."/>
            <person name="Lai Q."/>
            <person name="Shao Z."/>
        </authorList>
    </citation>
    <scope>NUCLEOTIDE SEQUENCE [LARGE SCALE GENOMIC DNA]</scope>
    <source>
        <strain evidence="9 10">CL-ES53</strain>
    </source>
</reference>
<evidence type="ECO:0000256" key="1">
    <source>
        <dbReference type="ARBA" id="ARBA00004651"/>
    </source>
</evidence>
<evidence type="ECO:0000259" key="7">
    <source>
        <dbReference type="Pfam" id="PF02687"/>
    </source>
</evidence>
<feature type="transmembrane region" description="Helical" evidence="6">
    <location>
        <begin position="478"/>
        <end position="497"/>
    </location>
</feature>
<gene>
    <name evidence="9" type="ORF">SADO_16583</name>
</gene>
<evidence type="ECO:0008006" key="11">
    <source>
        <dbReference type="Google" id="ProtNLM"/>
    </source>
</evidence>
<dbReference type="PANTHER" id="PTHR30287">
    <property type="entry name" value="MEMBRANE COMPONENT OF PREDICTED ABC SUPERFAMILY METABOLITE UPTAKE TRANSPORTER"/>
    <property type="match status" value="1"/>
</dbReference>
<dbReference type="EMBL" id="APND01000008">
    <property type="protein sequence ID" value="MES1930878.1"/>
    <property type="molecule type" value="Genomic_DNA"/>
</dbReference>
<evidence type="ECO:0000313" key="10">
    <source>
        <dbReference type="Proteomes" id="UP001460888"/>
    </source>
</evidence>
<evidence type="ECO:0000313" key="9">
    <source>
        <dbReference type="EMBL" id="MES1930878.1"/>
    </source>
</evidence>
<dbReference type="InterPro" id="IPR038766">
    <property type="entry name" value="Membrane_comp_ABC_pdt"/>
</dbReference>
<feature type="transmembrane region" description="Helical" evidence="6">
    <location>
        <begin position="261"/>
        <end position="280"/>
    </location>
</feature>
<evidence type="ECO:0000256" key="3">
    <source>
        <dbReference type="ARBA" id="ARBA00022692"/>
    </source>
</evidence>
<feature type="transmembrane region" description="Helical" evidence="6">
    <location>
        <begin position="422"/>
        <end position="448"/>
    </location>
</feature>
<comment type="subcellular location">
    <subcellularLocation>
        <location evidence="1">Cell membrane</location>
        <topology evidence="1">Multi-pass membrane protein</topology>
    </subcellularLocation>
</comment>
<feature type="transmembrane region" description="Helical" evidence="6">
    <location>
        <begin position="309"/>
        <end position="334"/>
    </location>
</feature>
<comment type="caution">
    <text evidence="9">The sequence shown here is derived from an EMBL/GenBank/DDBJ whole genome shotgun (WGS) entry which is preliminary data.</text>
</comment>
<keyword evidence="5 6" id="KW-0472">Membrane</keyword>
<feature type="domain" description="ABC3 transporter permease C-terminal" evidence="7">
    <location>
        <begin position="718"/>
        <end position="830"/>
    </location>
</feature>
<protein>
    <recommendedName>
        <fullName evidence="11">ABC transporter permease</fullName>
    </recommendedName>
</protein>
<dbReference type="Pfam" id="PF02687">
    <property type="entry name" value="FtsX"/>
    <property type="match status" value="2"/>
</dbReference>
<keyword evidence="3 6" id="KW-0812">Transmembrane</keyword>
<evidence type="ECO:0000256" key="4">
    <source>
        <dbReference type="ARBA" id="ARBA00022989"/>
    </source>
</evidence>
<feature type="transmembrane region" description="Helical" evidence="6">
    <location>
        <begin position="803"/>
        <end position="823"/>
    </location>
</feature>
<feature type="domain" description="ABC3 transporter permease C-terminal" evidence="7">
    <location>
        <begin position="266"/>
        <end position="383"/>
    </location>
</feature>
<dbReference type="InterPro" id="IPR025857">
    <property type="entry name" value="MacB_PCD"/>
</dbReference>